<gene>
    <name evidence="1" type="ORF">E2C01_025197</name>
</gene>
<evidence type="ECO:0000313" key="1">
    <source>
        <dbReference type="EMBL" id="MPC31896.1"/>
    </source>
</evidence>
<dbReference type="AlphaFoldDB" id="A0A5B7EFC2"/>
<keyword evidence="2" id="KW-1185">Reference proteome</keyword>
<comment type="caution">
    <text evidence="1">The sequence shown here is derived from an EMBL/GenBank/DDBJ whole genome shotgun (WGS) entry which is preliminary data.</text>
</comment>
<reference evidence="1 2" key="1">
    <citation type="submission" date="2019-05" db="EMBL/GenBank/DDBJ databases">
        <title>Another draft genome of Portunus trituberculatus and its Hox gene families provides insights of decapod evolution.</title>
        <authorList>
            <person name="Jeong J.-H."/>
            <person name="Song I."/>
            <person name="Kim S."/>
            <person name="Choi T."/>
            <person name="Kim D."/>
            <person name="Ryu S."/>
            <person name="Kim W."/>
        </authorList>
    </citation>
    <scope>NUCLEOTIDE SEQUENCE [LARGE SCALE GENOMIC DNA]</scope>
    <source>
        <tissue evidence="1">Muscle</tissue>
    </source>
</reference>
<dbReference type="Proteomes" id="UP000324222">
    <property type="component" value="Unassembled WGS sequence"/>
</dbReference>
<accession>A0A5B7EFC2</accession>
<protein>
    <submittedName>
        <fullName evidence="1">Uncharacterized protein</fullName>
    </submittedName>
</protein>
<evidence type="ECO:0000313" key="2">
    <source>
        <dbReference type="Proteomes" id="UP000324222"/>
    </source>
</evidence>
<dbReference type="EMBL" id="VSRR010002525">
    <property type="protein sequence ID" value="MPC31896.1"/>
    <property type="molecule type" value="Genomic_DNA"/>
</dbReference>
<organism evidence="1 2">
    <name type="scientific">Portunus trituberculatus</name>
    <name type="common">Swimming crab</name>
    <name type="synonym">Neptunus trituberculatus</name>
    <dbReference type="NCBI Taxonomy" id="210409"/>
    <lineage>
        <taxon>Eukaryota</taxon>
        <taxon>Metazoa</taxon>
        <taxon>Ecdysozoa</taxon>
        <taxon>Arthropoda</taxon>
        <taxon>Crustacea</taxon>
        <taxon>Multicrustacea</taxon>
        <taxon>Malacostraca</taxon>
        <taxon>Eumalacostraca</taxon>
        <taxon>Eucarida</taxon>
        <taxon>Decapoda</taxon>
        <taxon>Pleocyemata</taxon>
        <taxon>Brachyura</taxon>
        <taxon>Eubrachyura</taxon>
        <taxon>Portunoidea</taxon>
        <taxon>Portunidae</taxon>
        <taxon>Portuninae</taxon>
        <taxon>Portunus</taxon>
    </lineage>
</organism>
<name>A0A5B7EFC2_PORTR</name>
<proteinExistence type="predicted"/>
<sequence>MKASTTPTLFSGRDSSGNRATILVQGRQTQDILTHFTIFLQSHPLHYSLASPPTSCRCCLLLALCLSQQLLFMGQHAVKQDPGCQGLQGQHLNTLRFLQLHHQHLDEGVHKLQQLFTAQTLH</sequence>